<evidence type="ECO:0000313" key="5">
    <source>
        <dbReference type="EMBL" id="KAH0572162.1"/>
    </source>
</evidence>
<dbReference type="PANTHER" id="PTHR11567">
    <property type="entry name" value="ACID PHOSPHATASE-RELATED"/>
    <property type="match status" value="1"/>
</dbReference>
<dbReference type="InterPro" id="IPR029033">
    <property type="entry name" value="His_PPase_superfam"/>
</dbReference>
<reference evidence="4 5" key="1">
    <citation type="journal article" date="2014" name="PLoS Genet.">
        <title>The Genome of Spironucleus salmonicida Highlights a Fish Pathogen Adapted to Fluctuating Environments.</title>
        <authorList>
            <person name="Xu F."/>
            <person name="Jerlstrom-Hultqvist J."/>
            <person name="Einarsson E."/>
            <person name="Astvaldsson A."/>
            <person name="Svard S.G."/>
            <person name="Andersson J.O."/>
        </authorList>
    </citation>
    <scope>NUCLEOTIDE SEQUENCE</scope>
    <source>
        <strain evidence="5">ATCC 50377</strain>
    </source>
</reference>
<dbReference type="EMBL" id="KI546035">
    <property type="protein sequence ID" value="EST47762.1"/>
    <property type="molecule type" value="Genomic_DNA"/>
</dbReference>
<keyword evidence="3" id="KW-1133">Transmembrane helix</keyword>
<proteinExistence type="inferred from homology"/>
<dbReference type="Proteomes" id="UP000018208">
    <property type="component" value="Unassembled WGS sequence"/>
</dbReference>
<dbReference type="AlphaFoldDB" id="V6LSY8"/>
<sequence>MKNHNSQQNVTTLEFSPVHEYQTLKNRPTRKNKIIIICIISLIVTVCIITAIVLWVILSKPRPSNLKKVIVIARHGARTSFYSIPVEIVPDWKCDLPQKISYEMQLMLLNTTSPTPCPPGELVKNGYLQHKELSQRLKRQYINTKFVAADYDNSQIRLRSTNTTRTRASLLGQLSILFPNQDQFDVEMADNLNDGYHPPFPCAWQSAFQDQIYKTHASKFPMKQELDKVNSALKTNNLDWNKIWDALRAITGRGDQLPIQISQDTYQQVEIANNMFWRQWFCNENTINSTKIVQINIGPIFNDIIQKMTQDAHKLNIITAHDTVVAPLMTVLTNSNWDCNQPKFAADIAIELDQQDQISIKYNGQKVTTLNCASKTSCTLQEFIELLTPYAVSGQARIDLCNVKFN</sequence>
<dbReference type="VEuPathDB" id="GiardiaDB:SS50377_26371"/>
<evidence type="ECO:0000256" key="1">
    <source>
        <dbReference type="ARBA" id="ARBA00005375"/>
    </source>
</evidence>
<keyword evidence="3" id="KW-0812">Transmembrane</keyword>
<protein>
    <submittedName>
        <fullName evidence="4 5">Acid phosphatase</fullName>
    </submittedName>
</protein>
<dbReference type="Gene3D" id="3.40.50.1240">
    <property type="entry name" value="Phosphoglycerate mutase-like"/>
    <property type="match status" value="1"/>
</dbReference>
<reference evidence="5" key="2">
    <citation type="submission" date="2020-12" db="EMBL/GenBank/DDBJ databases">
        <title>New Spironucleus salmonicida genome in near-complete chromosomes.</title>
        <authorList>
            <person name="Xu F."/>
            <person name="Kurt Z."/>
            <person name="Jimenez-Gonzalez A."/>
            <person name="Astvaldsson A."/>
            <person name="Andersson J.O."/>
            <person name="Svard S.G."/>
        </authorList>
    </citation>
    <scope>NUCLEOTIDE SEQUENCE</scope>
    <source>
        <strain evidence="5">ATCC 50377</strain>
    </source>
</reference>
<comment type="similarity">
    <text evidence="1">Belongs to the histidine acid phosphatase family.</text>
</comment>
<keyword evidence="3" id="KW-0472">Membrane</keyword>
<dbReference type="EMBL" id="AUWU02000006">
    <property type="protein sequence ID" value="KAH0572162.1"/>
    <property type="molecule type" value="Genomic_DNA"/>
</dbReference>
<evidence type="ECO:0000256" key="2">
    <source>
        <dbReference type="ARBA" id="ARBA00022801"/>
    </source>
</evidence>
<evidence type="ECO:0000313" key="4">
    <source>
        <dbReference type="EMBL" id="EST47762.1"/>
    </source>
</evidence>
<dbReference type="InterPro" id="IPR033379">
    <property type="entry name" value="Acid_Pase_AS"/>
</dbReference>
<gene>
    <name evidence="4" type="ORF">SS50377_12161</name>
    <name evidence="5" type="ORF">SS50377_26371</name>
</gene>
<feature type="transmembrane region" description="Helical" evidence="3">
    <location>
        <begin position="34"/>
        <end position="58"/>
    </location>
</feature>
<dbReference type="CDD" id="cd07061">
    <property type="entry name" value="HP_HAP_like"/>
    <property type="match status" value="1"/>
</dbReference>
<evidence type="ECO:0000256" key="3">
    <source>
        <dbReference type="SAM" id="Phobius"/>
    </source>
</evidence>
<dbReference type="SUPFAM" id="SSF53254">
    <property type="entry name" value="Phosphoglycerate mutase-like"/>
    <property type="match status" value="1"/>
</dbReference>
<dbReference type="Pfam" id="PF00328">
    <property type="entry name" value="His_Phos_2"/>
    <property type="match status" value="1"/>
</dbReference>
<dbReference type="InterPro" id="IPR000560">
    <property type="entry name" value="His_Pase_clade-2"/>
</dbReference>
<dbReference type="InterPro" id="IPR050645">
    <property type="entry name" value="Histidine_acid_phosphatase"/>
</dbReference>
<keyword evidence="2" id="KW-0378">Hydrolase</keyword>
<evidence type="ECO:0000313" key="6">
    <source>
        <dbReference type="Proteomes" id="UP000018208"/>
    </source>
</evidence>
<dbReference type="PANTHER" id="PTHR11567:SF110">
    <property type="entry name" value="2-PHOSPHOXYLOSE PHOSPHATASE 1"/>
    <property type="match status" value="1"/>
</dbReference>
<name>V6LSY8_9EUKA</name>
<dbReference type="PROSITE" id="PS00616">
    <property type="entry name" value="HIS_ACID_PHOSPHAT_1"/>
    <property type="match status" value="1"/>
</dbReference>
<keyword evidence="6" id="KW-1185">Reference proteome</keyword>
<dbReference type="GO" id="GO:0016791">
    <property type="term" value="F:phosphatase activity"/>
    <property type="evidence" value="ECO:0007669"/>
    <property type="project" value="TreeGrafter"/>
</dbReference>
<dbReference type="OrthoDB" id="10257284at2759"/>
<accession>V6LSY8</accession>
<organism evidence="4">
    <name type="scientific">Spironucleus salmonicida</name>
    <dbReference type="NCBI Taxonomy" id="348837"/>
    <lineage>
        <taxon>Eukaryota</taxon>
        <taxon>Metamonada</taxon>
        <taxon>Diplomonadida</taxon>
        <taxon>Hexamitidae</taxon>
        <taxon>Hexamitinae</taxon>
        <taxon>Spironucleus</taxon>
    </lineage>
</organism>